<dbReference type="InterPro" id="IPR008276">
    <property type="entry name" value="C_nuclsd_transpt"/>
</dbReference>
<dbReference type="EMBL" id="JACEIP010000022">
    <property type="protein sequence ID" value="MBA4543810.1"/>
    <property type="molecule type" value="Genomic_DNA"/>
</dbReference>
<feature type="transmembrane region" description="Helical" evidence="7">
    <location>
        <begin position="357"/>
        <end position="379"/>
    </location>
</feature>
<feature type="transmembrane region" description="Helical" evidence="7">
    <location>
        <begin position="272"/>
        <end position="294"/>
    </location>
</feature>
<keyword evidence="5 7" id="KW-1133">Transmembrane helix</keyword>
<keyword evidence="6 7" id="KW-0472">Membrane</keyword>
<dbReference type="InterPro" id="IPR011642">
    <property type="entry name" value="Gate_dom"/>
</dbReference>
<feature type="domain" description="Concentrative nucleoside transporter N-terminal" evidence="8">
    <location>
        <begin position="32"/>
        <end position="103"/>
    </location>
</feature>
<dbReference type="PANTHER" id="PTHR10590">
    <property type="entry name" value="SODIUM/NUCLEOSIDE COTRANSPORTER"/>
    <property type="match status" value="1"/>
</dbReference>
<evidence type="ECO:0000256" key="3">
    <source>
        <dbReference type="ARBA" id="ARBA00022475"/>
    </source>
</evidence>
<dbReference type="Pfam" id="PF07670">
    <property type="entry name" value="Gate"/>
    <property type="match status" value="1"/>
</dbReference>
<comment type="similarity">
    <text evidence="2">Belongs to the concentrative nucleoside transporter (CNT) (TC 2.A.41) family.</text>
</comment>
<name>A0A7W2AJ11_9BACL</name>
<feature type="domain" description="Nucleoside transporter/FeoB GTPase Gate" evidence="10">
    <location>
        <begin position="114"/>
        <end position="211"/>
    </location>
</feature>
<evidence type="ECO:0000259" key="10">
    <source>
        <dbReference type="Pfam" id="PF07670"/>
    </source>
</evidence>
<dbReference type="GO" id="GO:0005886">
    <property type="term" value="C:plasma membrane"/>
    <property type="evidence" value="ECO:0007669"/>
    <property type="project" value="UniProtKB-SubCell"/>
</dbReference>
<feature type="transmembrane region" description="Helical" evidence="7">
    <location>
        <begin position="399"/>
        <end position="417"/>
    </location>
</feature>
<dbReference type="OrthoDB" id="9766455at2"/>
<dbReference type="Pfam" id="PF01773">
    <property type="entry name" value="Nucleos_tra2_N"/>
    <property type="match status" value="1"/>
</dbReference>
<comment type="caution">
    <text evidence="11">The sequence shown here is derived from an EMBL/GenBank/DDBJ whole genome shotgun (WGS) entry which is preliminary data.</text>
</comment>
<dbReference type="InterPro" id="IPR002668">
    <property type="entry name" value="CNT_N_dom"/>
</dbReference>
<feature type="domain" description="Concentrative nucleoside transporter C-terminal" evidence="9">
    <location>
        <begin position="215"/>
        <end position="415"/>
    </location>
</feature>
<evidence type="ECO:0000256" key="2">
    <source>
        <dbReference type="ARBA" id="ARBA00009033"/>
    </source>
</evidence>
<sequence>MKIYTKRHAIEQAFHSWTNGGIGVNIIFLLTGLLMVFILAFVVSNNRKQIRYKPILYMLIAQFVIAFVLLHSKIGVIFISLVAKTFERLMDMGMEGVNFVFSGIENKGESTFFLHVLLPIVFISVLIGILNYLKILPFIIKYTGLGLSKLNGMGKLENYLAVSSAVLGQSEVFLTTKEQLGMVSSKRLYTLCTSAMSAVSMSIIGSYMTMLPAKYVVVAIFLNILSALIIANIINPYELKKEEDFVAGTPNREGKAGFFDVVSESIMDGFKVAVIVAAMLIGFIALMALINAIFSAIFHITFQTLLGYVFAPVAFLMGVPWHDAVQAGSIMATKLITNEFVAMINLKAIAGGLSAKTMGILSVFLISFANFGSIGIIIGSVKALNEKRADEVARFGMKLLYGSTLASILSATIAGCFL</sequence>
<feature type="transmembrane region" description="Helical" evidence="7">
    <location>
        <begin position="112"/>
        <end position="133"/>
    </location>
</feature>
<feature type="transmembrane region" description="Helical" evidence="7">
    <location>
        <begin position="22"/>
        <end position="43"/>
    </location>
</feature>
<keyword evidence="4 7" id="KW-0812">Transmembrane</keyword>
<evidence type="ECO:0000256" key="5">
    <source>
        <dbReference type="ARBA" id="ARBA00022989"/>
    </source>
</evidence>
<feature type="transmembrane region" description="Helical" evidence="7">
    <location>
        <begin position="300"/>
        <end position="321"/>
    </location>
</feature>
<evidence type="ECO:0000259" key="9">
    <source>
        <dbReference type="Pfam" id="PF07662"/>
    </source>
</evidence>
<proteinExistence type="inferred from homology"/>
<feature type="transmembrane region" description="Helical" evidence="7">
    <location>
        <begin position="215"/>
        <end position="234"/>
    </location>
</feature>
<protein>
    <submittedName>
        <fullName evidence="11">NupC/NupG family nucleoside CNT transporter</fullName>
    </submittedName>
</protein>
<keyword evidence="12" id="KW-1185">Reference proteome</keyword>
<keyword evidence="3" id="KW-1003">Cell membrane</keyword>
<evidence type="ECO:0000256" key="7">
    <source>
        <dbReference type="SAM" id="Phobius"/>
    </source>
</evidence>
<evidence type="ECO:0000313" key="11">
    <source>
        <dbReference type="EMBL" id="MBA4543810.1"/>
    </source>
</evidence>
<evidence type="ECO:0000313" key="12">
    <source>
        <dbReference type="Proteomes" id="UP000530514"/>
    </source>
</evidence>
<comment type="subcellular location">
    <subcellularLocation>
        <location evidence="1">Cell membrane</location>
        <topology evidence="1">Multi-pass membrane protein</topology>
    </subcellularLocation>
</comment>
<dbReference type="GO" id="GO:0005337">
    <property type="term" value="F:nucleoside transmembrane transporter activity"/>
    <property type="evidence" value="ECO:0007669"/>
    <property type="project" value="InterPro"/>
</dbReference>
<evidence type="ECO:0000256" key="4">
    <source>
        <dbReference type="ARBA" id="ARBA00022692"/>
    </source>
</evidence>
<reference evidence="11 12" key="1">
    <citation type="submission" date="2020-07" db="EMBL/GenBank/DDBJ databases">
        <authorList>
            <person name="Feng H."/>
        </authorList>
    </citation>
    <scope>NUCLEOTIDE SEQUENCE [LARGE SCALE GENOMIC DNA]</scope>
    <source>
        <strain evidence="12">s-11</strain>
    </source>
</reference>
<dbReference type="InterPro" id="IPR011657">
    <property type="entry name" value="CNT_C_dom"/>
</dbReference>
<accession>A0A7W2AJ11</accession>
<gene>
    <name evidence="11" type="ORF">H1164_13020</name>
</gene>
<organism evidence="11 12">
    <name type="scientific">Thermoactinomyces daqus</name>
    <dbReference type="NCBI Taxonomy" id="1329516"/>
    <lineage>
        <taxon>Bacteria</taxon>
        <taxon>Bacillati</taxon>
        <taxon>Bacillota</taxon>
        <taxon>Bacilli</taxon>
        <taxon>Bacillales</taxon>
        <taxon>Thermoactinomycetaceae</taxon>
        <taxon>Thermoactinomyces</taxon>
    </lineage>
</organism>
<dbReference type="Pfam" id="PF07662">
    <property type="entry name" value="Nucleos_tra2_C"/>
    <property type="match status" value="1"/>
</dbReference>
<evidence type="ECO:0000256" key="6">
    <source>
        <dbReference type="ARBA" id="ARBA00023136"/>
    </source>
</evidence>
<dbReference type="Proteomes" id="UP000530514">
    <property type="component" value="Unassembled WGS sequence"/>
</dbReference>
<dbReference type="GO" id="GO:0015293">
    <property type="term" value="F:symporter activity"/>
    <property type="evidence" value="ECO:0007669"/>
    <property type="project" value="TreeGrafter"/>
</dbReference>
<dbReference type="AlphaFoldDB" id="A0A7W2AJ11"/>
<feature type="transmembrane region" description="Helical" evidence="7">
    <location>
        <begin position="55"/>
        <end position="83"/>
    </location>
</feature>
<evidence type="ECO:0000259" key="8">
    <source>
        <dbReference type="Pfam" id="PF01773"/>
    </source>
</evidence>
<evidence type="ECO:0000256" key="1">
    <source>
        <dbReference type="ARBA" id="ARBA00004651"/>
    </source>
</evidence>
<dbReference type="PANTHER" id="PTHR10590:SF23">
    <property type="entry name" value="NUPC_NUPG FAMILY NUCLEOSIDE CNT TRANSPORTER"/>
    <property type="match status" value="1"/>
</dbReference>